<gene>
    <name evidence="13 15" type="primary">pheS</name>
    <name evidence="15" type="ORF">KQI75_02580</name>
</gene>
<dbReference type="GO" id="GO:0004826">
    <property type="term" value="F:phenylalanine-tRNA ligase activity"/>
    <property type="evidence" value="ECO:0007669"/>
    <property type="project" value="UniProtKB-EC"/>
</dbReference>
<dbReference type="HAMAP" id="MF_00281">
    <property type="entry name" value="Phe_tRNA_synth_alpha1"/>
    <property type="match status" value="1"/>
</dbReference>
<evidence type="ECO:0000256" key="4">
    <source>
        <dbReference type="ARBA" id="ARBA00022490"/>
    </source>
</evidence>
<evidence type="ECO:0000256" key="13">
    <source>
        <dbReference type="HAMAP-Rule" id="MF_00281"/>
    </source>
</evidence>
<keyword evidence="5 13" id="KW-0436">Ligase</keyword>
<evidence type="ECO:0000256" key="7">
    <source>
        <dbReference type="ARBA" id="ARBA00022741"/>
    </source>
</evidence>
<evidence type="ECO:0000256" key="5">
    <source>
        <dbReference type="ARBA" id="ARBA00022598"/>
    </source>
</evidence>
<comment type="caution">
    <text evidence="15">The sequence shown here is derived from an EMBL/GenBank/DDBJ whole genome shotgun (WGS) entry which is preliminary data.</text>
</comment>
<evidence type="ECO:0000256" key="2">
    <source>
        <dbReference type="ARBA" id="ARBA00010207"/>
    </source>
</evidence>
<keyword evidence="11 13" id="KW-0030">Aminoacyl-tRNA synthetase</keyword>
<evidence type="ECO:0000256" key="12">
    <source>
        <dbReference type="ARBA" id="ARBA00049255"/>
    </source>
</evidence>
<organism evidence="15 16">
    <name type="scientific">Butyricicoccus intestinisimiae</name>
    <dbReference type="NCBI Taxonomy" id="2841509"/>
    <lineage>
        <taxon>Bacteria</taxon>
        <taxon>Bacillati</taxon>
        <taxon>Bacillota</taxon>
        <taxon>Clostridia</taxon>
        <taxon>Eubacteriales</taxon>
        <taxon>Butyricicoccaceae</taxon>
        <taxon>Butyricicoccus</taxon>
    </lineage>
</organism>
<evidence type="ECO:0000256" key="1">
    <source>
        <dbReference type="ARBA" id="ARBA00004496"/>
    </source>
</evidence>
<keyword evidence="7 13" id="KW-0547">Nucleotide-binding</keyword>
<comment type="subunit">
    <text evidence="3 13">Tetramer of two alpha and two beta subunits.</text>
</comment>
<evidence type="ECO:0000313" key="16">
    <source>
        <dbReference type="Proteomes" id="UP000783588"/>
    </source>
</evidence>
<keyword evidence="9 13" id="KW-0460">Magnesium</keyword>
<name>A0ABS6EPA8_9FIRM</name>
<accession>A0ABS6EPA8</accession>
<keyword evidence="8 13" id="KW-0067">ATP-binding</keyword>
<dbReference type="NCBIfam" id="TIGR00468">
    <property type="entry name" value="pheS"/>
    <property type="match status" value="1"/>
</dbReference>
<dbReference type="InterPro" id="IPR002319">
    <property type="entry name" value="Phenylalanyl-tRNA_Synthase"/>
</dbReference>
<evidence type="ECO:0000313" key="15">
    <source>
        <dbReference type="EMBL" id="MBU5489524.1"/>
    </source>
</evidence>
<dbReference type="RefSeq" id="WP_216469117.1">
    <property type="nucleotide sequence ID" value="NZ_JAHLQI010000001.1"/>
</dbReference>
<evidence type="ECO:0000259" key="14">
    <source>
        <dbReference type="PROSITE" id="PS50862"/>
    </source>
</evidence>
<dbReference type="EC" id="6.1.1.20" evidence="13"/>
<dbReference type="InterPro" id="IPR004188">
    <property type="entry name" value="Phe-tRNA_ligase_II_N"/>
</dbReference>
<comment type="cofactor">
    <cofactor evidence="13">
        <name>Mg(2+)</name>
        <dbReference type="ChEBI" id="CHEBI:18420"/>
    </cofactor>
    <text evidence="13">Binds 2 magnesium ions per tetramer.</text>
</comment>
<reference evidence="15 16" key="1">
    <citation type="submission" date="2021-06" db="EMBL/GenBank/DDBJ databases">
        <authorList>
            <person name="Sun Q."/>
            <person name="Li D."/>
        </authorList>
    </citation>
    <scope>NUCLEOTIDE SEQUENCE [LARGE SCALE GENOMIC DNA]</scope>
    <source>
        <strain evidence="15 16">MSJd-7</strain>
    </source>
</reference>
<dbReference type="Pfam" id="PF02912">
    <property type="entry name" value="Phe_tRNA-synt_N"/>
    <property type="match status" value="1"/>
</dbReference>
<proteinExistence type="inferred from homology"/>
<comment type="similarity">
    <text evidence="2 13">Belongs to the class-II aminoacyl-tRNA synthetase family. Phe-tRNA synthetase alpha subunit type 1 subfamily.</text>
</comment>
<keyword evidence="4 13" id="KW-0963">Cytoplasm</keyword>
<protein>
    <recommendedName>
        <fullName evidence="13">Phenylalanine--tRNA ligase alpha subunit</fullName>
        <ecNumber evidence="13">6.1.1.20</ecNumber>
    </recommendedName>
    <alternativeName>
        <fullName evidence="13">Phenylalanyl-tRNA synthetase alpha subunit</fullName>
        <shortName evidence="13">PheRS</shortName>
    </alternativeName>
</protein>
<feature type="domain" description="Aminoacyl-transfer RNA synthetases class-II family profile" evidence="14">
    <location>
        <begin position="113"/>
        <end position="317"/>
    </location>
</feature>
<dbReference type="PANTHER" id="PTHR11538:SF41">
    <property type="entry name" value="PHENYLALANINE--TRNA LIGASE, MITOCHONDRIAL"/>
    <property type="match status" value="1"/>
</dbReference>
<dbReference type="CDD" id="cd00496">
    <property type="entry name" value="PheRS_alpha_core"/>
    <property type="match status" value="1"/>
</dbReference>
<dbReference type="Pfam" id="PF01409">
    <property type="entry name" value="tRNA-synt_2d"/>
    <property type="match status" value="1"/>
</dbReference>
<evidence type="ECO:0000256" key="6">
    <source>
        <dbReference type="ARBA" id="ARBA00022723"/>
    </source>
</evidence>
<dbReference type="InterPro" id="IPR022911">
    <property type="entry name" value="Phe_tRNA_ligase_alpha1_bac"/>
</dbReference>
<evidence type="ECO:0000256" key="11">
    <source>
        <dbReference type="ARBA" id="ARBA00023146"/>
    </source>
</evidence>
<evidence type="ECO:0000256" key="3">
    <source>
        <dbReference type="ARBA" id="ARBA00011209"/>
    </source>
</evidence>
<dbReference type="InterPro" id="IPR006195">
    <property type="entry name" value="aa-tRNA-synth_II"/>
</dbReference>
<dbReference type="InterPro" id="IPR004529">
    <property type="entry name" value="Phe-tRNA-synth_IIc_asu"/>
</dbReference>
<feature type="binding site" evidence="13">
    <location>
        <position position="254"/>
    </location>
    <ligand>
        <name>Mg(2+)</name>
        <dbReference type="ChEBI" id="CHEBI:18420"/>
        <note>shared with beta subunit</note>
    </ligand>
</feature>
<comment type="catalytic activity">
    <reaction evidence="12 13">
        <text>tRNA(Phe) + L-phenylalanine + ATP = L-phenylalanyl-tRNA(Phe) + AMP + diphosphate + H(+)</text>
        <dbReference type="Rhea" id="RHEA:19413"/>
        <dbReference type="Rhea" id="RHEA-COMP:9668"/>
        <dbReference type="Rhea" id="RHEA-COMP:9699"/>
        <dbReference type="ChEBI" id="CHEBI:15378"/>
        <dbReference type="ChEBI" id="CHEBI:30616"/>
        <dbReference type="ChEBI" id="CHEBI:33019"/>
        <dbReference type="ChEBI" id="CHEBI:58095"/>
        <dbReference type="ChEBI" id="CHEBI:78442"/>
        <dbReference type="ChEBI" id="CHEBI:78531"/>
        <dbReference type="ChEBI" id="CHEBI:456215"/>
        <dbReference type="EC" id="6.1.1.20"/>
    </reaction>
</comment>
<evidence type="ECO:0000256" key="10">
    <source>
        <dbReference type="ARBA" id="ARBA00022917"/>
    </source>
</evidence>
<dbReference type="EMBL" id="JAHLQI010000001">
    <property type="protein sequence ID" value="MBU5489524.1"/>
    <property type="molecule type" value="Genomic_DNA"/>
</dbReference>
<keyword evidence="10 13" id="KW-0648">Protein biosynthesis</keyword>
<evidence type="ECO:0000256" key="9">
    <source>
        <dbReference type="ARBA" id="ARBA00022842"/>
    </source>
</evidence>
<dbReference type="Proteomes" id="UP000783588">
    <property type="component" value="Unassembled WGS sequence"/>
</dbReference>
<dbReference type="PANTHER" id="PTHR11538">
    <property type="entry name" value="PHENYLALANYL-TRNA SYNTHETASE"/>
    <property type="match status" value="1"/>
</dbReference>
<dbReference type="PROSITE" id="PS50862">
    <property type="entry name" value="AA_TRNA_LIGASE_II"/>
    <property type="match status" value="1"/>
</dbReference>
<keyword evidence="6 13" id="KW-0479">Metal-binding</keyword>
<evidence type="ECO:0000256" key="8">
    <source>
        <dbReference type="ARBA" id="ARBA00022840"/>
    </source>
</evidence>
<comment type="subcellular location">
    <subcellularLocation>
        <location evidence="1 13">Cytoplasm</location>
    </subcellularLocation>
</comment>
<sequence>MKEKLKSIRELAEQAMQTCKDSRELDAIRVKYLGKKGEVTALMKNMRSLTPEERPAFGQMVNDLRAAIETGLSENKARLEEAALAAKLKSETIDVTMPGEAFTLGKKHPLNIVLDEVKDIFIGMGFNIADGPEVETDWYNFEALNIPKDHPARDTQDTFYISDNIILRTQTSPMQIRAMEHKKPPIRILAPGRVFRSDAVDATHSPMFHQIEGLVVDKNIRMSDLKGILEQFAKKLYGEDTVVRFRPHHFPFTEPSAEMDMQCFKCHGAGCPLCKNEGWIEILGCGMVHPKVLEVCGIDPNEYSGYAFGIGLERIVMSRYKITDIRMFYENDVRFLHQF</sequence>
<keyword evidence="16" id="KW-1185">Reference proteome</keyword>